<keyword evidence="1" id="KW-0732">Signal</keyword>
<dbReference type="EMBL" id="ML210147">
    <property type="protein sequence ID" value="TFK29791.1"/>
    <property type="molecule type" value="Genomic_DNA"/>
</dbReference>
<proteinExistence type="predicted"/>
<evidence type="ECO:0000313" key="3">
    <source>
        <dbReference type="Proteomes" id="UP000307440"/>
    </source>
</evidence>
<reference evidence="2 3" key="1">
    <citation type="journal article" date="2019" name="Nat. Ecol. Evol.">
        <title>Megaphylogeny resolves global patterns of mushroom evolution.</title>
        <authorList>
            <person name="Varga T."/>
            <person name="Krizsan K."/>
            <person name="Foldi C."/>
            <person name="Dima B."/>
            <person name="Sanchez-Garcia M."/>
            <person name="Sanchez-Ramirez S."/>
            <person name="Szollosi G.J."/>
            <person name="Szarkandi J.G."/>
            <person name="Papp V."/>
            <person name="Albert L."/>
            <person name="Andreopoulos W."/>
            <person name="Angelini C."/>
            <person name="Antonin V."/>
            <person name="Barry K.W."/>
            <person name="Bougher N.L."/>
            <person name="Buchanan P."/>
            <person name="Buyck B."/>
            <person name="Bense V."/>
            <person name="Catcheside P."/>
            <person name="Chovatia M."/>
            <person name="Cooper J."/>
            <person name="Damon W."/>
            <person name="Desjardin D."/>
            <person name="Finy P."/>
            <person name="Geml J."/>
            <person name="Haridas S."/>
            <person name="Hughes K."/>
            <person name="Justo A."/>
            <person name="Karasinski D."/>
            <person name="Kautmanova I."/>
            <person name="Kiss B."/>
            <person name="Kocsube S."/>
            <person name="Kotiranta H."/>
            <person name="LaButti K.M."/>
            <person name="Lechner B.E."/>
            <person name="Liimatainen K."/>
            <person name="Lipzen A."/>
            <person name="Lukacs Z."/>
            <person name="Mihaltcheva S."/>
            <person name="Morgado L.N."/>
            <person name="Niskanen T."/>
            <person name="Noordeloos M.E."/>
            <person name="Ohm R.A."/>
            <person name="Ortiz-Santana B."/>
            <person name="Ovrebo C."/>
            <person name="Racz N."/>
            <person name="Riley R."/>
            <person name="Savchenko A."/>
            <person name="Shiryaev A."/>
            <person name="Soop K."/>
            <person name="Spirin V."/>
            <person name="Szebenyi C."/>
            <person name="Tomsovsky M."/>
            <person name="Tulloss R.E."/>
            <person name="Uehling J."/>
            <person name="Grigoriev I.V."/>
            <person name="Vagvolgyi C."/>
            <person name="Papp T."/>
            <person name="Martin F.M."/>
            <person name="Miettinen O."/>
            <person name="Hibbett D.S."/>
            <person name="Nagy L.G."/>
        </authorList>
    </citation>
    <scope>NUCLEOTIDE SEQUENCE [LARGE SCALE GENOMIC DNA]</scope>
    <source>
        <strain evidence="2 3">CBS 121175</strain>
    </source>
</reference>
<dbReference type="AlphaFoldDB" id="A0A5C3LM58"/>
<accession>A0A5C3LM58</accession>
<gene>
    <name evidence="2" type="ORF">FA15DRAFT_663056</name>
</gene>
<feature type="chain" id="PRO_5022902320" evidence="1">
    <location>
        <begin position="23"/>
        <end position="151"/>
    </location>
</feature>
<protein>
    <submittedName>
        <fullName evidence="2">Uncharacterized protein</fullName>
    </submittedName>
</protein>
<organism evidence="2 3">
    <name type="scientific">Coprinopsis marcescibilis</name>
    <name type="common">Agaric fungus</name>
    <name type="synonym">Psathyrella marcescibilis</name>
    <dbReference type="NCBI Taxonomy" id="230819"/>
    <lineage>
        <taxon>Eukaryota</taxon>
        <taxon>Fungi</taxon>
        <taxon>Dikarya</taxon>
        <taxon>Basidiomycota</taxon>
        <taxon>Agaricomycotina</taxon>
        <taxon>Agaricomycetes</taxon>
        <taxon>Agaricomycetidae</taxon>
        <taxon>Agaricales</taxon>
        <taxon>Agaricineae</taxon>
        <taxon>Psathyrellaceae</taxon>
        <taxon>Coprinopsis</taxon>
    </lineage>
</organism>
<feature type="signal peptide" evidence="1">
    <location>
        <begin position="1"/>
        <end position="22"/>
    </location>
</feature>
<sequence length="151" mass="17048">MKTSILASFSAIALYVASPALCAPLQLHGAVGQPLPISQLSLSHSHMREDNTAQRSRKLRRLVATKGMSQRQRERAARYQELVERDPHMWGLLFRGYQPLMNRIVREATGRRKRDLADVGLSDDLLERELVSSGSTDIDVREMLAYLDAMD</sequence>
<evidence type="ECO:0000313" key="2">
    <source>
        <dbReference type="EMBL" id="TFK29791.1"/>
    </source>
</evidence>
<dbReference type="Proteomes" id="UP000307440">
    <property type="component" value="Unassembled WGS sequence"/>
</dbReference>
<keyword evidence="3" id="KW-1185">Reference proteome</keyword>
<name>A0A5C3LM58_COPMA</name>
<evidence type="ECO:0000256" key="1">
    <source>
        <dbReference type="SAM" id="SignalP"/>
    </source>
</evidence>